<comment type="caution">
    <text evidence="1">The sequence shown here is derived from an EMBL/GenBank/DDBJ whole genome shotgun (WGS) entry which is preliminary data.</text>
</comment>
<name>A0A6C2D2K4_9RHOO</name>
<dbReference type="AlphaFoldDB" id="A0A6C2D2K4"/>
<evidence type="ECO:0008006" key="3">
    <source>
        <dbReference type="Google" id="ProtNLM"/>
    </source>
</evidence>
<keyword evidence="2" id="KW-1185">Reference proteome</keyword>
<dbReference type="SUPFAM" id="SSF56601">
    <property type="entry name" value="beta-lactamase/transpeptidase-like"/>
    <property type="match status" value="1"/>
</dbReference>
<sequence>MRTDNWLSPGNIRFGLGQASRFMPGVSIAPTTTPPARPAAAQRLDPDRLLVTDPADGTRQSLRFLLENRIDADGVVILRRGKLALDYRRSGFDPAQPRLLLEATRPILVTQLARAAAEGRLAREKAITRLLPELSGVRELGKLSLQRLLAGRTGLQWSETDIARWQQEAGWAPGGRTGVRAWLDARTSWPRTSGDTGVDLTGPEGELLLWATEKAWKKSAPEWLCELQGTIRARNTAFWATDTTGTPLADGLALSLGDFASLGQAFLDARNRPGQRALAPAWFVDTIANPSDTNDATPAGIRALGPDTGWQYRFAHPGHRGHRTAIIGAYGTSLYVDFDYGTVIAVFASHAERHSPLLMASLRNLWEEATRPGGTDSGHR</sequence>
<gene>
    <name evidence="1" type="ORF">ETQ85_07885</name>
</gene>
<dbReference type="Gene3D" id="3.40.710.10">
    <property type="entry name" value="DD-peptidase/beta-lactamase superfamily"/>
    <property type="match status" value="1"/>
</dbReference>
<organism evidence="1 2">
    <name type="scientific">Zoogloea oleivorans</name>
    <dbReference type="NCBI Taxonomy" id="1552750"/>
    <lineage>
        <taxon>Bacteria</taxon>
        <taxon>Pseudomonadati</taxon>
        <taxon>Pseudomonadota</taxon>
        <taxon>Betaproteobacteria</taxon>
        <taxon>Rhodocyclales</taxon>
        <taxon>Zoogloeaceae</taxon>
        <taxon>Zoogloea</taxon>
    </lineage>
</organism>
<dbReference type="Proteomes" id="UP000389128">
    <property type="component" value="Unassembled WGS sequence"/>
</dbReference>
<dbReference type="OrthoDB" id="9814204at2"/>
<reference evidence="1 2" key="1">
    <citation type="submission" date="2019-01" db="EMBL/GenBank/DDBJ databases">
        <title>Zoogloea oleivorans genome sequencing and assembly.</title>
        <authorList>
            <person name="Tancsics A."/>
            <person name="Farkas M."/>
            <person name="Kriszt B."/>
            <person name="Maroti G."/>
            <person name="Horvath B."/>
        </authorList>
    </citation>
    <scope>NUCLEOTIDE SEQUENCE [LARGE SCALE GENOMIC DNA]</scope>
    <source>
        <strain evidence="1 2">Buc</strain>
    </source>
</reference>
<protein>
    <recommendedName>
        <fullName evidence="3">Class C beta-lactamase-related serine hydrolase</fullName>
    </recommendedName>
</protein>
<dbReference type="EMBL" id="SDKK01000006">
    <property type="protein sequence ID" value="TYC59939.1"/>
    <property type="molecule type" value="Genomic_DNA"/>
</dbReference>
<accession>A0A6C2D2K4</accession>
<evidence type="ECO:0000313" key="1">
    <source>
        <dbReference type="EMBL" id="TYC59939.1"/>
    </source>
</evidence>
<proteinExistence type="predicted"/>
<dbReference type="RefSeq" id="WP_148578497.1">
    <property type="nucleotide sequence ID" value="NZ_SDKK01000006.1"/>
</dbReference>
<dbReference type="InterPro" id="IPR012338">
    <property type="entry name" value="Beta-lactam/transpept-like"/>
</dbReference>
<evidence type="ECO:0000313" key="2">
    <source>
        <dbReference type="Proteomes" id="UP000389128"/>
    </source>
</evidence>